<feature type="signal peptide" evidence="1">
    <location>
        <begin position="1"/>
        <end position="20"/>
    </location>
</feature>
<evidence type="ECO:0000313" key="3">
    <source>
        <dbReference type="EMBL" id="MFD2918310.1"/>
    </source>
</evidence>
<dbReference type="EMBL" id="JBHUOZ010000001">
    <property type="protein sequence ID" value="MFD2918310.1"/>
    <property type="molecule type" value="Genomic_DNA"/>
</dbReference>
<reference evidence="4" key="1">
    <citation type="journal article" date="2019" name="Int. J. Syst. Evol. Microbiol.">
        <title>The Global Catalogue of Microorganisms (GCM) 10K type strain sequencing project: providing services to taxonomists for standard genome sequencing and annotation.</title>
        <authorList>
            <consortium name="The Broad Institute Genomics Platform"/>
            <consortium name="The Broad Institute Genome Sequencing Center for Infectious Disease"/>
            <person name="Wu L."/>
            <person name="Ma J."/>
        </authorList>
    </citation>
    <scope>NUCLEOTIDE SEQUENCE [LARGE SCALE GENOMIC DNA]</scope>
    <source>
        <strain evidence="4">KCTC 23299</strain>
    </source>
</reference>
<dbReference type="SUPFAM" id="SSF51126">
    <property type="entry name" value="Pectin lyase-like"/>
    <property type="match status" value="1"/>
</dbReference>
<feature type="domain" description="DUF6298" evidence="2">
    <location>
        <begin position="475"/>
        <end position="960"/>
    </location>
</feature>
<dbReference type="InterPro" id="IPR012334">
    <property type="entry name" value="Pectin_lyas_fold"/>
</dbReference>
<dbReference type="RefSeq" id="WP_386094212.1">
    <property type="nucleotide sequence ID" value="NZ_JBHUOZ010000001.1"/>
</dbReference>
<keyword evidence="1" id="KW-0732">Signal</keyword>
<feature type="chain" id="PRO_5045891100" evidence="1">
    <location>
        <begin position="21"/>
        <end position="1045"/>
    </location>
</feature>
<dbReference type="InterPro" id="IPR046265">
    <property type="entry name" value="DUF6298"/>
</dbReference>
<evidence type="ECO:0000256" key="1">
    <source>
        <dbReference type="SAM" id="SignalP"/>
    </source>
</evidence>
<comment type="caution">
    <text evidence="3">The sequence shown here is derived from an EMBL/GenBank/DDBJ whole genome shotgun (WGS) entry which is preliminary data.</text>
</comment>
<name>A0ABW6A1H1_9BACT</name>
<keyword evidence="4" id="KW-1185">Reference proteome</keyword>
<organism evidence="3 4">
    <name type="scientific">Terrimonas rubra</name>
    <dbReference type="NCBI Taxonomy" id="1035890"/>
    <lineage>
        <taxon>Bacteria</taxon>
        <taxon>Pseudomonadati</taxon>
        <taxon>Bacteroidota</taxon>
        <taxon>Chitinophagia</taxon>
        <taxon>Chitinophagales</taxon>
        <taxon>Chitinophagaceae</taxon>
        <taxon>Terrimonas</taxon>
    </lineage>
</organism>
<dbReference type="Proteomes" id="UP001597511">
    <property type="component" value="Unassembled WGS sequence"/>
</dbReference>
<accession>A0ABW6A1H1</accession>
<evidence type="ECO:0000313" key="4">
    <source>
        <dbReference type="Proteomes" id="UP001597511"/>
    </source>
</evidence>
<protein>
    <submittedName>
        <fullName evidence="3">DUF6298 domain-containing protein</fullName>
    </submittedName>
</protein>
<dbReference type="Gene3D" id="2.160.20.10">
    <property type="entry name" value="Single-stranded right-handed beta-helix, Pectin lyase-like"/>
    <property type="match status" value="2"/>
</dbReference>
<dbReference type="InterPro" id="IPR011050">
    <property type="entry name" value="Pectin_lyase_fold/virulence"/>
</dbReference>
<evidence type="ECO:0000259" key="2">
    <source>
        <dbReference type="Pfam" id="PF19815"/>
    </source>
</evidence>
<dbReference type="Pfam" id="PF19815">
    <property type="entry name" value="DUF6298"/>
    <property type="match status" value="1"/>
</dbReference>
<proteinExistence type="predicted"/>
<sequence>MKAKQLYISALLFITGSLSALTGRAQKETKPQPPLSFVKNKAVYVADSMGNRIPDFSYAGYKAAEKKIPDIPVKIIVPVTAGDATIRIQSAIDYVSKLPVDQNGFRGAVLLQPGTYRVEGALRLHSSGVVLRGSGVNDNGTILTGAGKSRTTLVTIGGSDNQKWQTPVAVTSDYVPVNSLTLQVADASVFKKGDAVLVIRKGTKEWIDRLGTDHFGGGITSLGWKPDQRNINWRRTITAISGNTLTLDAPITTALDKQYSVSTVTAYTWPGLIGDCGIENLQMVSEYDKNNPKDEDHRWMAIVMNNVNNSWVKQVTFKHFAGSAVALYSNASKITVEDCIALAPVSEIGGQRRISFFTEGQQTLFQRCYTENAIHGFATGFCTPGPTAFVQCEAANALGFSGGLDSWSSGVLFDVVNVDGNAISFLNRGQDGQGAGWNMANSVLWNCSAARIDNYQPPGAQNWAFGSWSQFAGDGYWNESNNHLQPRSLFYAQLKERLQNLPDTRQQLLEIGTEASSSPSVEVAMALTKEVLTPKISLQQYILDAANRTPVDVNANNSKTIDQVGLSATPAKQPAPALQVQQGWLTRGSKVLVGNSISSPWWNGSSRPYALDKAQMAVTRFVPGKTGNGLTDDLHEVTDSMLANNTIAFEQNYALWYDRRRDDHERIRRMDGDVWPPFYEVPFARSGQELAWDGLSKYDLTKNNNWYWGRLKEFAGLADEKGLLLIHQNYFQHNIIEAGAHYADFAWRTANNINQTGFPEPVPYAGDKRIFMAELFYDTTNAVRRGLHQQYIRQCLDNFSTNNGVIQLIGEEYTGPLHFVQFWLNTIREWQVEKNKKAIIGLSTTKDVQDAILQNPAYANLIDVIDIKYWHYQTNGELYAPQGGQNLAPRQHARLLKPKGPSAQQVYRAVSEYKLRYPGKAILYSGDAADRNGWAVLMGGGSLANVKVKDNEFLQAISTMQPVTQYTDKQWILSGKQTGMVIYQLEGNIIDLNINDNNRYEIAWVNTGNGTIQKTKQIYKAGSARQFTMPGKGNWVLWLKKKIKR</sequence>
<gene>
    <name evidence="3" type="ORF">ACFS6H_01235</name>
</gene>